<dbReference type="AlphaFoldDB" id="A0A2T0NCM1"/>
<dbReference type="Proteomes" id="UP000238312">
    <property type="component" value="Unassembled WGS sequence"/>
</dbReference>
<evidence type="ECO:0000313" key="2">
    <source>
        <dbReference type="Proteomes" id="UP000238312"/>
    </source>
</evidence>
<accession>A0A2T0NCM1</accession>
<organism evidence="1 2">
    <name type="scientific">Nonomuraea fuscirosea</name>
    <dbReference type="NCBI Taxonomy" id="1291556"/>
    <lineage>
        <taxon>Bacteria</taxon>
        <taxon>Bacillati</taxon>
        <taxon>Actinomycetota</taxon>
        <taxon>Actinomycetes</taxon>
        <taxon>Streptosporangiales</taxon>
        <taxon>Streptosporangiaceae</taxon>
        <taxon>Nonomuraea</taxon>
    </lineage>
</organism>
<name>A0A2T0NCM1_9ACTN</name>
<comment type="caution">
    <text evidence="1">The sequence shown here is derived from an EMBL/GenBank/DDBJ whole genome shotgun (WGS) entry which is preliminary data.</text>
</comment>
<keyword evidence="2" id="KW-1185">Reference proteome</keyword>
<protein>
    <recommendedName>
        <fullName evidence="3">Phytanoyl-CoA dioxygenase PhyH</fullName>
    </recommendedName>
</protein>
<reference evidence="1 2" key="1">
    <citation type="submission" date="2018-03" db="EMBL/GenBank/DDBJ databases">
        <title>Genomic Encyclopedia of Type Strains, Phase III (KMG-III): the genomes of soil and plant-associated and newly described type strains.</title>
        <authorList>
            <person name="Whitman W."/>
        </authorList>
    </citation>
    <scope>NUCLEOTIDE SEQUENCE [LARGE SCALE GENOMIC DNA]</scope>
    <source>
        <strain evidence="1 2">CGMCC 4.7104</strain>
    </source>
</reference>
<evidence type="ECO:0000313" key="1">
    <source>
        <dbReference type="EMBL" id="PRX70616.1"/>
    </source>
</evidence>
<proteinExistence type="predicted"/>
<evidence type="ECO:0008006" key="3">
    <source>
        <dbReference type="Google" id="ProtNLM"/>
    </source>
</evidence>
<gene>
    <name evidence="1" type="ORF">B0I32_101711</name>
</gene>
<dbReference type="SUPFAM" id="SSF51197">
    <property type="entry name" value="Clavaminate synthase-like"/>
    <property type="match status" value="1"/>
</dbReference>
<dbReference type="EMBL" id="PVNG01000001">
    <property type="protein sequence ID" value="PRX70616.1"/>
    <property type="molecule type" value="Genomic_DNA"/>
</dbReference>
<sequence>MRVNRVLYAREGPHNRRVDVDGFMRDGYVVVRGAFGADTAAACREIIWESLAGHGVRRDDPATWRPSVDVPCPSGAPFTEAATSPALAAAYDELIGPGRWTRRTEVGGLIPVRFPSEDHPGMGSGYHIEGSYDGPDGGYWVNVRSRGRGLLALFLFSDTGPDDAPTRLVKGSHLHIPPILRPYGETGLNGAEVGAKWRPSVLCRATAHATGRAGDVYLCHPFVIHTATWPHRGPAPRMMAQPAVHVPDGFALDGSDPSPVARAIMTGLATPA</sequence>
<dbReference type="Gene3D" id="2.60.120.620">
    <property type="entry name" value="q2cbj1_9rhob like domain"/>
    <property type="match status" value="1"/>
</dbReference>